<feature type="domain" description="ANTAR" evidence="3">
    <location>
        <begin position="172"/>
        <end position="233"/>
    </location>
</feature>
<evidence type="ECO:0000313" key="4">
    <source>
        <dbReference type="EMBL" id="MFC3762244.1"/>
    </source>
</evidence>
<dbReference type="RefSeq" id="WP_205120776.1">
    <property type="nucleotide sequence ID" value="NZ_JAFBCM010000001.1"/>
</dbReference>
<dbReference type="InterPro" id="IPR036388">
    <property type="entry name" value="WH-like_DNA-bd_sf"/>
</dbReference>
<dbReference type="InterPro" id="IPR005561">
    <property type="entry name" value="ANTAR"/>
</dbReference>
<evidence type="ECO:0000259" key="3">
    <source>
        <dbReference type="PROSITE" id="PS50921"/>
    </source>
</evidence>
<keyword evidence="5" id="KW-1185">Reference proteome</keyword>
<sequence>MDADPGRVARIREQIARELNGNGQQSDTVAWLRGLCVSAVRMLPASGAGVSLLSDDGARGVAASSDGASATLEELQFTLGEGPCMSAFADRRPVLEAGLDSMAAARWPAYWPAVLERGVRAVFAFPLQIGAARLGVLDVYRAEPGPLTRDSVTMALAYAEIAVDALLDGQQRAPMGNAAAGLDKALAYRLEVYQAQGMAMVQLGVPLDQAMAILRAYAYAHDRPLVDVAKDVVAGRLTLEHP</sequence>
<dbReference type="Proteomes" id="UP001595699">
    <property type="component" value="Unassembled WGS sequence"/>
</dbReference>
<name>A0ABV7YBQ2_9ACTN</name>
<dbReference type="SUPFAM" id="SSF55781">
    <property type="entry name" value="GAF domain-like"/>
    <property type="match status" value="1"/>
</dbReference>
<dbReference type="Gene3D" id="3.30.450.40">
    <property type="match status" value="1"/>
</dbReference>
<dbReference type="InterPro" id="IPR003018">
    <property type="entry name" value="GAF"/>
</dbReference>
<dbReference type="InterPro" id="IPR012074">
    <property type="entry name" value="GAF_ANTAR"/>
</dbReference>
<dbReference type="EMBL" id="JBHRZH010000012">
    <property type="protein sequence ID" value="MFC3762244.1"/>
    <property type="molecule type" value="Genomic_DNA"/>
</dbReference>
<gene>
    <name evidence="4" type="ORF">ACFOUW_15485</name>
</gene>
<dbReference type="PROSITE" id="PS50921">
    <property type="entry name" value="ANTAR"/>
    <property type="match status" value="1"/>
</dbReference>
<evidence type="ECO:0000256" key="2">
    <source>
        <dbReference type="ARBA" id="ARBA00023163"/>
    </source>
</evidence>
<protein>
    <submittedName>
        <fullName evidence="4">GAF and ANTAR domain-containing protein</fullName>
    </submittedName>
</protein>
<proteinExistence type="predicted"/>
<organism evidence="4 5">
    <name type="scientific">Tenggerimyces flavus</name>
    <dbReference type="NCBI Taxonomy" id="1708749"/>
    <lineage>
        <taxon>Bacteria</taxon>
        <taxon>Bacillati</taxon>
        <taxon>Actinomycetota</taxon>
        <taxon>Actinomycetes</taxon>
        <taxon>Propionibacteriales</taxon>
        <taxon>Nocardioidaceae</taxon>
        <taxon>Tenggerimyces</taxon>
    </lineage>
</organism>
<evidence type="ECO:0000256" key="1">
    <source>
        <dbReference type="ARBA" id="ARBA00023015"/>
    </source>
</evidence>
<dbReference type="Gene3D" id="1.10.10.10">
    <property type="entry name" value="Winged helix-like DNA-binding domain superfamily/Winged helix DNA-binding domain"/>
    <property type="match status" value="1"/>
</dbReference>
<dbReference type="InterPro" id="IPR029016">
    <property type="entry name" value="GAF-like_dom_sf"/>
</dbReference>
<keyword evidence="2" id="KW-0804">Transcription</keyword>
<comment type="caution">
    <text evidence="4">The sequence shown here is derived from an EMBL/GenBank/DDBJ whole genome shotgun (WGS) entry which is preliminary data.</text>
</comment>
<dbReference type="PIRSF" id="PIRSF036625">
    <property type="entry name" value="GAF_ANTAR"/>
    <property type="match status" value="1"/>
</dbReference>
<dbReference type="Pfam" id="PF03861">
    <property type="entry name" value="ANTAR"/>
    <property type="match status" value="1"/>
</dbReference>
<evidence type="ECO:0000313" key="5">
    <source>
        <dbReference type="Proteomes" id="UP001595699"/>
    </source>
</evidence>
<keyword evidence="1" id="KW-0805">Transcription regulation</keyword>
<dbReference type="Pfam" id="PF13185">
    <property type="entry name" value="GAF_2"/>
    <property type="match status" value="1"/>
</dbReference>
<accession>A0ABV7YBQ2</accession>
<dbReference type="SMART" id="SM01012">
    <property type="entry name" value="ANTAR"/>
    <property type="match status" value="1"/>
</dbReference>
<reference evidence="5" key="1">
    <citation type="journal article" date="2019" name="Int. J. Syst. Evol. Microbiol.">
        <title>The Global Catalogue of Microorganisms (GCM) 10K type strain sequencing project: providing services to taxonomists for standard genome sequencing and annotation.</title>
        <authorList>
            <consortium name="The Broad Institute Genomics Platform"/>
            <consortium name="The Broad Institute Genome Sequencing Center for Infectious Disease"/>
            <person name="Wu L."/>
            <person name="Ma J."/>
        </authorList>
    </citation>
    <scope>NUCLEOTIDE SEQUENCE [LARGE SCALE GENOMIC DNA]</scope>
    <source>
        <strain evidence="5">CGMCC 4.7241</strain>
    </source>
</reference>